<feature type="domain" description="Glycosyltransferase 2-like" evidence="1">
    <location>
        <begin position="20"/>
        <end position="147"/>
    </location>
</feature>
<dbReference type="Proteomes" id="UP000619838">
    <property type="component" value="Unassembled WGS sequence"/>
</dbReference>
<dbReference type="InterPro" id="IPR001173">
    <property type="entry name" value="Glyco_trans_2-like"/>
</dbReference>
<reference evidence="2 3" key="1">
    <citation type="journal article" date="2020" name="Microorganisms">
        <title>Simultaneous Genome Sequencing of Prosthecochloris ethylica and Desulfuromonas acetoxidans within a Syntrophic Mixture Reveals Unique Pili and Protein Interactions.</title>
        <authorList>
            <person name="Kyndt J.A."/>
            <person name="Van Beeumen J.J."/>
            <person name="Meyer T.E."/>
        </authorList>
    </citation>
    <scope>NUCLEOTIDE SEQUENCE [LARGE SCALE GENOMIC DNA]</scope>
    <source>
        <strain evidence="2 3">N3</strain>
    </source>
</reference>
<dbReference type="InterPro" id="IPR029044">
    <property type="entry name" value="Nucleotide-diphossugar_trans"/>
</dbReference>
<evidence type="ECO:0000259" key="1">
    <source>
        <dbReference type="Pfam" id="PF00535"/>
    </source>
</evidence>
<dbReference type="EMBL" id="JADGII010000021">
    <property type="protein sequence ID" value="MBF0637443.1"/>
    <property type="molecule type" value="Genomic_DNA"/>
</dbReference>
<organism evidence="2 3">
    <name type="scientific">Prosthecochloris ethylica</name>
    <dbReference type="NCBI Taxonomy" id="2743976"/>
    <lineage>
        <taxon>Bacteria</taxon>
        <taxon>Pseudomonadati</taxon>
        <taxon>Chlorobiota</taxon>
        <taxon>Chlorobiia</taxon>
        <taxon>Chlorobiales</taxon>
        <taxon>Chlorobiaceae</taxon>
        <taxon>Prosthecochloris</taxon>
    </lineage>
</organism>
<name>A0ABR9XTU4_9CHLB</name>
<dbReference type="PANTHER" id="PTHR43685:SF2">
    <property type="entry name" value="GLYCOSYLTRANSFERASE 2-LIKE DOMAIN-CONTAINING PROTEIN"/>
    <property type="match status" value="1"/>
</dbReference>
<dbReference type="Pfam" id="PF00535">
    <property type="entry name" value="Glycos_transf_2"/>
    <property type="match status" value="1"/>
</dbReference>
<comment type="caution">
    <text evidence="2">The sequence shown here is derived from an EMBL/GenBank/DDBJ whole genome shotgun (WGS) entry which is preliminary data.</text>
</comment>
<gene>
    <name evidence="2" type="ORF">INT08_09720</name>
</gene>
<dbReference type="CDD" id="cd00761">
    <property type="entry name" value="Glyco_tranf_GTA_type"/>
    <property type="match status" value="1"/>
</dbReference>
<evidence type="ECO:0000313" key="2">
    <source>
        <dbReference type="EMBL" id="MBF0637443.1"/>
    </source>
</evidence>
<protein>
    <submittedName>
        <fullName evidence="2">Glycosyltransferase</fullName>
    </submittedName>
</protein>
<dbReference type="Gene3D" id="3.90.550.10">
    <property type="entry name" value="Spore Coat Polysaccharide Biosynthesis Protein SpsA, Chain A"/>
    <property type="match status" value="1"/>
</dbReference>
<dbReference type="RefSeq" id="WP_175187863.1">
    <property type="nucleotide sequence ID" value="NZ_JABVZQ010000026.1"/>
</dbReference>
<dbReference type="SUPFAM" id="SSF53448">
    <property type="entry name" value="Nucleotide-diphospho-sugar transferases"/>
    <property type="match status" value="1"/>
</dbReference>
<proteinExistence type="predicted"/>
<accession>A0ABR9XTU4</accession>
<evidence type="ECO:0000313" key="3">
    <source>
        <dbReference type="Proteomes" id="UP000619838"/>
    </source>
</evidence>
<sequence length="291" mass="33518">MAKKYVSLVTGSIGQNIDCMKRLILSLQNSVYKFWELIIVLQIIDKQTFIEKIGSEILSDERVVIITADKGLSKARNEGLKYASGDVIGFPDDDAWYSSNFLADVVSVLDDDSDNDIFLFGIFDPIRKKDSFKKWPKKKLKIHNYNFYKYHNSNMIFIRRRCLSFDLKFDELLGVGAKYGSSEDVDFISCMLNNKFSIIYYPYPMVYHPAISEEKISNTRGYNYGLGVGAFIAKSLRLKISFSSILSLLQPMACLGRLVVFFVIDRDISLYNYYRLKGMFVGFIQYGNEMR</sequence>
<dbReference type="InterPro" id="IPR050834">
    <property type="entry name" value="Glycosyltransf_2"/>
</dbReference>
<dbReference type="PANTHER" id="PTHR43685">
    <property type="entry name" value="GLYCOSYLTRANSFERASE"/>
    <property type="match status" value="1"/>
</dbReference>
<keyword evidence="3" id="KW-1185">Reference proteome</keyword>